<dbReference type="Proteomes" id="UP001143910">
    <property type="component" value="Unassembled WGS sequence"/>
</dbReference>
<keyword evidence="2" id="KW-1185">Reference proteome</keyword>
<gene>
    <name evidence="1" type="ORF">NQ176_g3560</name>
</gene>
<reference evidence="1" key="1">
    <citation type="submission" date="2022-08" db="EMBL/GenBank/DDBJ databases">
        <title>Genome Sequence of Lecanicillium fungicola.</title>
        <authorList>
            <person name="Buettner E."/>
        </authorList>
    </citation>
    <scope>NUCLEOTIDE SEQUENCE</scope>
    <source>
        <strain evidence="1">Babe33</strain>
    </source>
</reference>
<organism evidence="1 2">
    <name type="scientific">Zarea fungicola</name>
    <dbReference type="NCBI Taxonomy" id="93591"/>
    <lineage>
        <taxon>Eukaryota</taxon>
        <taxon>Fungi</taxon>
        <taxon>Dikarya</taxon>
        <taxon>Ascomycota</taxon>
        <taxon>Pezizomycotina</taxon>
        <taxon>Sordariomycetes</taxon>
        <taxon>Hypocreomycetidae</taxon>
        <taxon>Hypocreales</taxon>
        <taxon>Cordycipitaceae</taxon>
        <taxon>Zarea</taxon>
    </lineage>
</organism>
<comment type="caution">
    <text evidence="1">The sequence shown here is derived from an EMBL/GenBank/DDBJ whole genome shotgun (WGS) entry which is preliminary data.</text>
</comment>
<proteinExistence type="predicted"/>
<sequence>MRQVSAWTAALTLFSTVASCQRSATARRSPTQERDIVQDHDIDDPALQKWLEEAVKLSSQPRLCPSSCTKSTRGTEAAGQFLFSDASQLTSCNETMIISFNVASSDHEENMTPGIWACTADYEATTAANLVVPNSDKAALCSTPNHVISNTTARISHINSKRSERIIDSNVFVSVTQQVARHLASRTPSCNESTIAFGYSETFSIGIFSGVEVHQHGVILDVLNNILTSAIDTREPTVVQVCTSGQRGADYTVGIAIAPSEDLTFVRNAVKAWADGECVTPGSGERDLMPVALRVPPRAPSLSRNINGTVFGNETTNISSHIRRSRLTARGDCTTAKVNAGEGCFDIAQRCGISQAKLEEYNPRDHFCNTLVKDETVCCSAGTLPEHIPNGNSDGTQLTIDDLEEFNKNTWGWQGCGNLPYGINMCVSKGTPPMPNPVENAECGPTVPGTMPPPPGTNLADLNQCPLKVCCNIWGHCGFSDDFCTISKSESGAPGTAAPGVNGCVSNCGREIVASPSPPEIPVRIGYFEAWSTNRTCLTMRVDDINTNEYTHIHFAFATVTNDFKLDISQVQEQFDAFKQLTGVKRVISLGGWDFSALPGTFQILRDAVKAENRPVFIKNLVSFVQEHDLDGIDIDWEYPGAPDIPDIPSDDPHSGLNYYLVLNSVKAALGASKSVSFAAPASYWYLRAFPIAMMSKRLDYIVFMTYDLHGQWDYGNKWTSSGCPTGNCLRSHINMTETNDALAMVTKAGVPANKVAMGVATYGRSFKMAEAGCWGPDCLFTGTNRISNAAEGRCTKTAGYISNAEIAEIINHGRVNKQWEAVASRYLVYNDTEWVAYMNDDDRKKRVDYFSQFNFAGTSEWAIDLKRFTDGTGADDGPDYSFIKIRCDHKYTSLNDLEKEKGDIPEKCLDLYLTDVTLQVLKDALVRYQKLIDGGYDDKFSYYSDYVRRLVPMQIDEYMASGKADEFFTCQGTMYGYCCNDCKWGGCLTNCRKGNDCKSGLYTEKVKCPDTLKYSEGGVLPERYTLMNAEYHLDNAKGFWEDIGKEYGIDESWVAFGDRWVWTGASCQFAGSNSKECSENMDFYYHNYPGAKRDLKVPNPKDIVGKSYSKSSELMDFITLARGVIEYDSLSAMDLLDSVTVPAYTYLSAVESMEAIVKEVKEIKKRELKEFILDFITGILMIVPGVGEALAAEMAMARTMLRLIGDVGDVGMAVYGVVEDHASGIMGVFDAFASIGLNRAGIQKAGESRRGMRREEIDALGSTMKKNLARIENIRGGGVCKI</sequence>
<evidence type="ECO:0000313" key="1">
    <source>
        <dbReference type="EMBL" id="KAJ2978897.1"/>
    </source>
</evidence>
<accession>A0ACC1NHX8</accession>
<protein>
    <submittedName>
        <fullName evidence="1">Uncharacterized protein</fullName>
    </submittedName>
</protein>
<dbReference type="EMBL" id="JANJQO010000333">
    <property type="protein sequence ID" value="KAJ2978897.1"/>
    <property type="molecule type" value="Genomic_DNA"/>
</dbReference>
<evidence type="ECO:0000313" key="2">
    <source>
        <dbReference type="Proteomes" id="UP001143910"/>
    </source>
</evidence>
<name>A0ACC1NHX8_9HYPO</name>